<evidence type="ECO:0000256" key="4">
    <source>
        <dbReference type="ARBA" id="ARBA00022525"/>
    </source>
</evidence>
<dbReference type="Gene3D" id="3.20.20.80">
    <property type="entry name" value="Glycosidases"/>
    <property type="match status" value="1"/>
</dbReference>
<dbReference type="InterPro" id="IPR029070">
    <property type="entry name" value="Chitinase_insertion_sf"/>
</dbReference>
<reference evidence="14 15" key="1">
    <citation type="journal article" date="2018" name="G3 (Bethesda)">
        <title>Phylogenetic and Phylogenomic Definition of Rhizopus Species.</title>
        <authorList>
            <person name="Gryganskyi A.P."/>
            <person name="Golan J."/>
            <person name="Dolatabadi S."/>
            <person name="Mondo S."/>
            <person name="Robb S."/>
            <person name="Idnurm A."/>
            <person name="Muszewska A."/>
            <person name="Steczkiewicz K."/>
            <person name="Masonjones S."/>
            <person name="Liao H.L."/>
            <person name="Gajdeczka M.T."/>
            <person name="Anike F."/>
            <person name="Vuek A."/>
            <person name="Anishchenko I.M."/>
            <person name="Voigt K."/>
            <person name="de Hoog G.S."/>
            <person name="Smith M.E."/>
            <person name="Heitman J."/>
            <person name="Vilgalys R."/>
            <person name="Stajich J.E."/>
        </authorList>
    </citation>
    <scope>NUCLEOTIDE SEQUENCE [LARGE SCALE GENOMIC DNA]</scope>
    <source>
        <strain evidence="14 15">LSU 92-RS-03</strain>
    </source>
</reference>
<dbReference type="InterPro" id="IPR050314">
    <property type="entry name" value="Glycosyl_Hydrlase_18"/>
</dbReference>
<evidence type="ECO:0000256" key="9">
    <source>
        <dbReference type="ARBA" id="ARBA00023326"/>
    </source>
</evidence>
<dbReference type="Proteomes" id="UP000253551">
    <property type="component" value="Unassembled WGS sequence"/>
</dbReference>
<evidence type="ECO:0000256" key="7">
    <source>
        <dbReference type="ARBA" id="ARBA00023277"/>
    </source>
</evidence>
<dbReference type="Pfam" id="PF00704">
    <property type="entry name" value="Glyco_hydro_18"/>
    <property type="match status" value="1"/>
</dbReference>
<dbReference type="SMART" id="SM00636">
    <property type="entry name" value="Glyco_18"/>
    <property type="match status" value="1"/>
</dbReference>
<evidence type="ECO:0000256" key="8">
    <source>
        <dbReference type="ARBA" id="ARBA00023295"/>
    </source>
</evidence>
<evidence type="ECO:0000256" key="2">
    <source>
        <dbReference type="ARBA" id="ARBA00004613"/>
    </source>
</evidence>
<dbReference type="FunFam" id="3.20.20.80:FF:000075">
    <property type="entry name" value="Sporulation-specific chitinase"/>
    <property type="match status" value="1"/>
</dbReference>
<dbReference type="STRING" id="4846.A0A367KLH2"/>
<gene>
    <name evidence="14" type="ORF">CU098_012190</name>
</gene>
<dbReference type="PANTHER" id="PTHR11177">
    <property type="entry name" value="CHITINASE"/>
    <property type="match status" value="1"/>
</dbReference>
<dbReference type="InterPro" id="IPR011583">
    <property type="entry name" value="Chitinase_II/V-like_cat"/>
</dbReference>
<keyword evidence="5 10" id="KW-0378">Hydrolase</keyword>
<dbReference type="GO" id="GO:0008843">
    <property type="term" value="F:endochitinase activity"/>
    <property type="evidence" value="ECO:0007669"/>
    <property type="project" value="UniProtKB-EC"/>
</dbReference>
<dbReference type="AlphaFoldDB" id="A0A367KLH2"/>
<dbReference type="GO" id="GO:0005576">
    <property type="term" value="C:extracellular region"/>
    <property type="evidence" value="ECO:0007669"/>
    <property type="project" value="UniProtKB-SubCell"/>
</dbReference>
<organism evidence="14 15">
    <name type="scientific">Rhizopus stolonifer</name>
    <name type="common">Rhizopus nigricans</name>
    <dbReference type="NCBI Taxonomy" id="4846"/>
    <lineage>
        <taxon>Eukaryota</taxon>
        <taxon>Fungi</taxon>
        <taxon>Fungi incertae sedis</taxon>
        <taxon>Mucoromycota</taxon>
        <taxon>Mucoromycotina</taxon>
        <taxon>Mucoromycetes</taxon>
        <taxon>Mucorales</taxon>
        <taxon>Mucorineae</taxon>
        <taxon>Rhizopodaceae</taxon>
        <taxon>Rhizopus</taxon>
    </lineage>
</organism>
<keyword evidence="9" id="KW-0624">Polysaccharide degradation</keyword>
<dbReference type="GO" id="GO:0008061">
    <property type="term" value="F:chitin binding"/>
    <property type="evidence" value="ECO:0007669"/>
    <property type="project" value="InterPro"/>
</dbReference>
<dbReference type="Gene3D" id="3.10.50.10">
    <property type="match status" value="1"/>
</dbReference>
<dbReference type="SMR" id="A0A367KLH2"/>
<keyword evidence="4" id="KW-0964">Secreted</keyword>
<evidence type="ECO:0000256" key="11">
    <source>
        <dbReference type="RuleBase" id="RU004453"/>
    </source>
</evidence>
<comment type="caution">
    <text evidence="14">The sequence shown here is derived from an EMBL/GenBank/DDBJ whole genome shotgun (WGS) entry which is preliminary data.</text>
</comment>
<dbReference type="SUPFAM" id="SSF54556">
    <property type="entry name" value="Chitinase insertion domain"/>
    <property type="match status" value="1"/>
</dbReference>
<dbReference type="CDD" id="cd06548">
    <property type="entry name" value="GH18_chitinase"/>
    <property type="match status" value="1"/>
</dbReference>
<evidence type="ECO:0000256" key="3">
    <source>
        <dbReference type="ARBA" id="ARBA00012729"/>
    </source>
</evidence>
<accession>A0A367KLH2</accession>
<comment type="subcellular location">
    <subcellularLocation>
        <location evidence="2">Secreted</location>
    </subcellularLocation>
</comment>
<evidence type="ECO:0000256" key="12">
    <source>
        <dbReference type="SAM" id="SignalP"/>
    </source>
</evidence>
<evidence type="ECO:0000256" key="10">
    <source>
        <dbReference type="RuleBase" id="RU000489"/>
    </source>
</evidence>
<feature type="signal peptide" evidence="12">
    <location>
        <begin position="1"/>
        <end position="25"/>
    </location>
</feature>
<dbReference type="GO" id="GO:0006032">
    <property type="term" value="P:chitin catabolic process"/>
    <property type="evidence" value="ECO:0007669"/>
    <property type="project" value="UniProtKB-KW"/>
</dbReference>
<proteinExistence type="inferred from homology"/>
<keyword evidence="6" id="KW-0146">Chitin degradation</keyword>
<dbReference type="PANTHER" id="PTHR11177:SF317">
    <property type="entry name" value="CHITINASE 12-RELATED"/>
    <property type="match status" value="1"/>
</dbReference>
<dbReference type="PROSITE" id="PS01095">
    <property type="entry name" value="GH18_1"/>
    <property type="match status" value="1"/>
</dbReference>
<dbReference type="OrthoDB" id="76388at2759"/>
<dbReference type="PROSITE" id="PS51910">
    <property type="entry name" value="GH18_2"/>
    <property type="match status" value="1"/>
</dbReference>
<keyword evidence="12" id="KW-0732">Signal</keyword>
<evidence type="ECO:0000256" key="5">
    <source>
        <dbReference type="ARBA" id="ARBA00022801"/>
    </source>
</evidence>
<evidence type="ECO:0000313" key="15">
    <source>
        <dbReference type="Proteomes" id="UP000253551"/>
    </source>
</evidence>
<evidence type="ECO:0000256" key="6">
    <source>
        <dbReference type="ARBA" id="ARBA00023024"/>
    </source>
</evidence>
<dbReference type="InterPro" id="IPR001223">
    <property type="entry name" value="Glyco_hydro18_cat"/>
</dbReference>
<sequence length="420" mass="47474">MNHFLLVSFLILLFLSLMEPPPATNGPVIAGYFANWGIYDRKYNVIDLSLQADKLTHILYAFANLQPDGQVVLGDSYADIEKHFPANQTISGKEDGWNDSGKNLYGNFKQFYLLKQRHRHLKVSLSIGGWTWSKNFGQVASDPARRQRFVTSSIKLLADLGLDGLDIDWEYPKDDAEAFHYVHLLYELRLAMDAYQQQCGHLDQPRLLLTVAVPCGPEHYRKLRLGQMQPYVDLFYLMAYDYAGSWDKTAGHQAAVFGGPLHTDQAVAHYLAAGIPPQKLVLGLPLYGRGFSNTAGVDHPFQGVPKGTWEEGQFDYKCLPKPGATEYHDFQRLASWSYDASVGELVTYDTPQMISAKSNYLLQKRLGGAMFWELSADHGHQHPRNLVNAVYNGLGRQLDQTPNHLDYPLSEYENLRQGMK</sequence>
<name>A0A367KLH2_RHIST</name>
<feature type="chain" id="PRO_5016917084" description="chitinase" evidence="12">
    <location>
        <begin position="26"/>
        <end position="420"/>
    </location>
</feature>
<keyword evidence="7" id="KW-0119">Carbohydrate metabolism</keyword>
<dbReference type="EMBL" id="PJQM01001184">
    <property type="protein sequence ID" value="RCI02991.1"/>
    <property type="molecule type" value="Genomic_DNA"/>
</dbReference>
<dbReference type="InterPro" id="IPR001579">
    <property type="entry name" value="Glyco_hydro_18_chit_AS"/>
</dbReference>
<evidence type="ECO:0000256" key="1">
    <source>
        <dbReference type="ARBA" id="ARBA00000822"/>
    </source>
</evidence>
<protein>
    <recommendedName>
        <fullName evidence="3">chitinase</fullName>
        <ecNumber evidence="3">3.2.1.14</ecNumber>
    </recommendedName>
</protein>
<keyword evidence="15" id="KW-1185">Reference proteome</keyword>
<dbReference type="EC" id="3.2.1.14" evidence="3"/>
<dbReference type="SUPFAM" id="SSF51445">
    <property type="entry name" value="(Trans)glycosidases"/>
    <property type="match status" value="1"/>
</dbReference>
<evidence type="ECO:0000313" key="14">
    <source>
        <dbReference type="EMBL" id="RCI02991.1"/>
    </source>
</evidence>
<evidence type="ECO:0000259" key="13">
    <source>
        <dbReference type="PROSITE" id="PS51910"/>
    </source>
</evidence>
<comment type="similarity">
    <text evidence="11">Belongs to the glycosyl hydrolase 18 family.</text>
</comment>
<comment type="catalytic activity">
    <reaction evidence="1">
        <text>Random endo-hydrolysis of N-acetyl-beta-D-glucosaminide (1-&gt;4)-beta-linkages in chitin and chitodextrins.</text>
        <dbReference type="EC" id="3.2.1.14"/>
    </reaction>
</comment>
<keyword evidence="8 10" id="KW-0326">Glycosidase</keyword>
<dbReference type="InterPro" id="IPR017853">
    <property type="entry name" value="GH"/>
</dbReference>
<feature type="domain" description="GH18" evidence="13">
    <location>
        <begin position="27"/>
        <end position="397"/>
    </location>
</feature>
<dbReference type="GO" id="GO:0000272">
    <property type="term" value="P:polysaccharide catabolic process"/>
    <property type="evidence" value="ECO:0007669"/>
    <property type="project" value="UniProtKB-KW"/>
</dbReference>